<dbReference type="InterPro" id="IPR005526">
    <property type="entry name" value="Septum_form_inhib_MinC_C"/>
</dbReference>
<reference evidence="9 10" key="1">
    <citation type="submission" date="2019-09" db="EMBL/GenBank/DDBJ databases">
        <title>YIM 132180 draft genome.</title>
        <authorList>
            <person name="Zhang K."/>
        </authorList>
    </citation>
    <scope>NUCLEOTIDE SEQUENCE [LARGE SCALE GENOMIC DNA]</scope>
    <source>
        <strain evidence="9 10">YIM 132180</strain>
    </source>
</reference>
<keyword evidence="2 6" id="KW-0132">Cell division</keyword>
<dbReference type="Proteomes" id="UP000432089">
    <property type="component" value="Unassembled WGS sequence"/>
</dbReference>
<dbReference type="EMBL" id="VZDO01000010">
    <property type="protein sequence ID" value="KAB0679423.1"/>
    <property type="molecule type" value="Genomic_DNA"/>
</dbReference>
<evidence type="ECO:0000256" key="7">
    <source>
        <dbReference type="SAM" id="MobiDB-lite"/>
    </source>
</evidence>
<dbReference type="Gene3D" id="3.30.70.260">
    <property type="match status" value="1"/>
</dbReference>
<evidence type="ECO:0000256" key="6">
    <source>
        <dbReference type="HAMAP-Rule" id="MF_00267"/>
    </source>
</evidence>
<keyword evidence="3 6" id="KW-0717">Septation</keyword>
<dbReference type="AlphaFoldDB" id="A0A7V7PNT5"/>
<dbReference type="GO" id="GO:0000917">
    <property type="term" value="P:division septum assembly"/>
    <property type="evidence" value="ECO:0007669"/>
    <property type="project" value="UniProtKB-KW"/>
</dbReference>
<gene>
    <name evidence="6 9" type="primary">minC</name>
    <name evidence="9" type="ORF">F6X38_13740</name>
</gene>
<keyword evidence="4 6" id="KW-0131">Cell cycle</keyword>
<dbReference type="PANTHER" id="PTHR34108">
    <property type="entry name" value="SEPTUM SITE-DETERMINING PROTEIN MINC"/>
    <property type="match status" value="1"/>
</dbReference>
<evidence type="ECO:0000256" key="2">
    <source>
        <dbReference type="ARBA" id="ARBA00022618"/>
    </source>
</evidence>
<evidence type="ECO:0000256" key="1">
    <source>
        <dbReference type="ARBA" id="ARBA00006291"/>
    </source>
</evidence>
<evidence type="ECO:0000256" key="4">
    <source>
        <dbReference type="ARBA" id="ARBA00023306"/>
    </source>
</evidence>
<evidence type="ECO:0000259" key="8">
    <source>
        <dbReference type="Pfam" id="PF03775"/>
    </source>
</evidence>
<protein>
    <recommendedName>
        <fullName evidence="6">Probable septum site-determining protein MinC</fullName>
    </recommendedName>
</protein>
<proteinExistence type="inferred from homology"/>
<evidence type="ECO:0000256" key="3">
    <source>
        <dbReference type="ARBA" id="ARBA00023210"/>
    </source>
</evidence>
<comment type="function">
    <text evidence="5 6">Cell division inhibitor that blocks the formation of polar Z ring septums. Rapidly oscillates between the poles of the cell to destabilize FtsZ filaments that have formed before they mature into polar Z rings. Prevents FtsZ polymerization.</text>
</comment>
<evidence type="ECO:0000256" key="5">
    <source>
        <dbReference type="ARBA" id="ARBA00025606"/>
    </source>
</evidence>
<evidence type="ECO:0000313" key="9">
    <source>
        <dbReference type="EMBL" id="KAB0679423.1"/>
    </source>
</evidence>
<dbReference type="InterPro" id="IPR036145">
    <property type="entry name" value="MinC_C_sf"/>
</dbReference>
<accession>A0A7V7PNT5</accession>
<feature type="region of interest" description="Disordered" evidence="7">
    <location>
        <begin position="111"/>
        <end position="146"/>
    </location>
</feature>
<dbReference type="InterPro" id="IPR016098">
    <property type="entry name" value="CAP/MinC_C"/>
</dbReference>
<organism evidence="9 10">
    <name type="scientific">Plantimonas leprariae</name>
    <dbReference type="NCBI Taxonomy" id="2615207"/>
    <lineage>
        <taxon>Bacteria</taxon>
        <taxon>Pseudomonadati</taxon>
        <taxon>Pseudomonadota</taxon>
        <taxon>Alphaproteobacteria</taxon>
        <taxon>Hyphomicrobiales</taxon>
        <taxon>Aurantimonadaceae</taxon>
        <taxon>Plantimonas</taxon>
    </lineage>
</organism>
<evidence type="ECO:0000313" key="10">
    <source>
        <dbReference type="Proteomes" id="UP000432089"/>
    </source>
</evidence>
<feature type="compositionally biased region" description="Low complexity" evidence="7">
    <location>
        <begin position="124"/>
        <end position="146"/>
    </location>
</feature>
<dbReference type="HAMAP" id="MF_00267">
    <property type="entry name" value="MinC"/>
    <property type="match status" value="1"/>
</dbReference>
<dbReference type="SUPFAM" id="SSF63848">
    <property type="entry name" value="Cell-division inhibitor MinC, C-terminal domain"/>
    <property type="match status" value="1"/>
</dbReference>
<dbReference type="Gene3D" id="2.160.20.70">
    <property type="match status" value="1"/>
</dbReference>
<feature type="domain" description="Septum formation inhibitor MinC C-terminal" evidence="8">
    <location>
        <begin position="163"/>
        <end position="260"/>
    </location>
</feature>
<dbReference type="Pfam" id="PF03775">
    <property type="entry name" value="MinC_C"/>
    <property type="match status" value="1"/>
</dbReference>
<name>A0A7V7PNT5_9HYPH</name>
<dbReference type="NCBIfam" id="TIGR01222">
    <property type="entry name" value="minC"/>
    <property type="match status" value="1"/>
</dbReference>
<comment type="similarity">
    <text evidence="1 6">Belongs to the MinC family.</text>
</comment>
<dbReference type="PANTHER" id="PTHR34108:SF1">
    <property type="entry name" value="SEPTUM SITE-DETERMINING PROTEIN MINC"/>
    <property type="match status" value="1"/>
</dbReference>
<comment type="caution">
    <text evidence="9">The sequence shown here is derived from an EMBL/GenBank/DDBJ whole genome shotgun (WGS) entry which is preliminary data.</text>
</comment>
<sequence length="267" mass="27619">MTATAPSSPPKPVRLRGRSFLALVLSPELPFADWLLSLDDLARRSTGFFLNRPIVLDLSGLAVAREEIGDLLKALAERNVRIMGIEGVLPSQLGPGMPPLMQGGREAGEIAAPATPAPEPTPAPAAASEAASPAETPAAPAPEAEAAPQTIFAPPVPQASSLIIETSVRSGQQIVFTEGDVTVLGSVSSGAEVIAGGSVHIYGSLRGRALAGSAGNPNARIFCQKLEAELIAIDGLYKTAEDIEPALKGRPMHAWLDGEMLKTVALS</sequence>
<dbReference type="GO" id="GO:1901891">
    <property type="term" value="P:regulation of cell septum assembly"/>
    <property type="evidence" value="ECO:0007669"/>
    <property type="project" value="InterPro"/>
</dbReference>
<comment type="subunit">
    <text evidence="6">Interacts with MinD and FtsZ.</text>
</comment>
<keyword evidence="10" id="KW-1185">Reference proteome</keyword>
<dbReference type="GO" id="GO:0000902">
    <property type="term" value="P:cell morphogenesis"/>
    <property type="evidence" value="ECO:0007669"/>
    <property type="project" value="InterPro"/>
</dbReference>
<dbReference type="InterPro" id="IPR013033">
    <property type="entry name" value="MinC"/>
</dbReference>